<comment type="pathway">
    <text evidence="3">Lipid metabolism.</text>
</comment>
<dbReference type="GO" id="GO:0033540">
    <property type="term" value="P:fatty acid beta-oxidation using acyl-CoA oxidase"/>
    <property type="evidence" value="ECO:0007669"/>
    <property type="project" value="TreeGrafter"/>
</dbReference>
<dbReference type="FunFam" id="2.40.110.10:FF:000005">
    <property type="entry name" value="Acyl-coenzyme A oxidase"/>
    <property type="match status" value="1"/>
</dbReference>
<reference evidence="17" key="1">
    <citation type="submission" date="2021-12" db="EMBL/GenBank/DDBJ databases">
        <authorList>
            <person name="King R."/>
        </authorList>
    </citation>
    <scope>NUCLEOTIDE SEQUENCE</scope>
</reference>
<dbReference type="OrthoDB" id="538336at2759"/>
<dbReference type="GO" id="GO:0005504">
    <property type="term" value="F:fatty acid binding"/>
    <property type="evidence" value="ECO:0007669"/>
    <property type="project" value="TreeGrafter"/>
</dbReference>
<evidence type="ECO:0000259" key="16">
    <source>
        <dbReference type="Pfam" id="PF22924"/>
    </source>
</evidence>
<proteinExistence type="inferred from homology"/>
<dbReference type="InterPro" id="IPR046373">
    <property type="entry name" value="Acyl-CoA_Oxase/DH_mid-dom_sf"/>
</dbReference>
<feature type="binding site" evidence="13">
    <location>
        <position position="164"/>
    </location>
    <ligand>
        <name>FAD</name>
        <dbReference type="ChEBI" id="CHEBI:57692"/>
    </ligand>
</feature>
<dbReference type="InterPro" id="IPR009100">
    <property type="entry name" value="AcylCoA_DH/oxidase_NM_dom_sf"/>
</dbReference>
<feature type="domain" description="Acyl-CoA oxidase/dehydrogenase middle" evidence="15">
    <location>
        <begin position="160"/>
        <end position="269"/>
    </location>
</feature>
<dbReference type="Pfam" id="PF02770">
    <property type="entry name" value="Acyl-CoA_dh_M"/>
    <property type="match status" value="1"/>
</dbReference>
<evidence type="ECO:0000256" key="9">
    <source>
        <dbReference type="ARBA" id="ARBA00023098"/>
    </source>
</evidence>
<dbReference type="InterPro" id="IPR002655">
    <property type="entry name" value="Acyl-CoA_oxidase_C"/>
</dbReference>
<dbReference type="Proteomes" id="UP001153714">
    <property type="component" value="Chromosome 11"/>
</dbReference>
<feature type="domain" description="Acyl-CoA oxidase C-terminal" evidence="14">
    <location>
        <begin position="513"/>
        <end position="688"/>
    </location>
</feature>
<dbReference type="InterPro" id="IPR036250">
    <property type="entry name" value="AcylCo_DH-like_C"/>
</dbReference>
<dbReference type="Pfam" id="PF22924">
    <property type="entry name" value="ACOX_C_alpha1"/>
    <property type="match status" value="1"/>
</dbReference>
<dbReference type="Gene3D" id="1.20.140.10">
    <property type="entry name" value="Butyryl-CoA Dehydrogenase, subunit A, domain 3"/>
    <property type="match status" value="2"/>
</dbReference>
<dbReference type="AlphaFoldDB" id="A0A9N9QVD1"/>
<sequence>MKKVKMLNLVTKEQLKKCFPDLPLGPLDGYRRKASFDWRLMKMVYDNLNTIQFKHEIYKFMEEHPLFKHSDITESLDEQRHITVKRMYAFNNENFLKIEKIIEDARLLAAESEALFMFDSSLAVKLSLTFRMCSNSIRGSGQAHHFKFVEDLENARIGGCFALTEVSHGSNAKGMRTTATYVPETKEFKLHTPDFEAAKFWVGCLGKCATHAIIYAVLISNGKNHGLHTFFVPIRDPVTLKPYPGVTVGDVGEKIGLNGVDNGFVMFDNYHVSKEAALDKLGGVDDDGNYTTPFKDPNKRFGASMGILSGGRVHITTISTAYLQKAIVIAIRYSAVRKQFGPEDSDEELPVLEYQQQQIRLLPYLAATFAMRIFCNWFSETHASMVINSYTGVDDNAAARGVEMHALSSSAKPLCGWTARDAIQHCREACGGHGYLKAAGIGDLRNDNDANCTYEGENSLLLQQTSKWLLNVWTRRHKLTAADTPLGSLTFLQNADVLLTEKCTWNTMQEMVDPANLVHAYKWLTTFVLKTTYDKYNALKNAGKGDFHAKNDSQSYNAVTLSIVYGENYILNHFYKSALEFEDPQCRSVLLKLVSLYGSFLLEKHLATLYIGGFFSGSQGQTLREGILLMCSEVKPEAVALADTLAPPDWCIRSVLGQSDGQAYKHIQNSVMSYPGALSRPSWWRDVVHWRSYVTAKL</sequence>
<keyword evidence="7" id="KW-0276">Fatty acid metabolism</keyword>
<keyword evidence="8" id="KW-0560">Oxidoreductase</keyword>
<evidence type="ECO:0000259" key="14">
    <source>
        <dbReference type="Pfam" id="PF01756"/>
    </source>
</evidence>
<organism evidence="17 18">
    <name type="scientific">Diatraea saccharalis</name>
    <name type="common">sugarcane borer</name>
    <dbReference type="NCBI Taxonomy" id="40085"/>
    <lineage>
        <taxon>Eukaryota</taxon>
        <taxon>Metazoa</taxon>
        <taxon>Ecdysozoa</taxon>
        <taxon>Arthropoda</taxon>
        <taxon>Hexapoda</taxon>
        <taxon>Insecta</taxon>
        <taxon>Pterygota</taxon>
        <taxon>Neoptera</taxon>
        <taxon>Endopterygota</taxon>
        <taxon>Lepidoptera</taxon>
        <taxon>Glossata</taxon>
        <taxon>Ditrysia</taxon>
        <taxon>Pyraloidea</taxon>
        <taxon>Crambidae</taxon>
        <taxon>Crambinae</taxon>
        <taxon>Diatraea</taxon>
    </lineage>
</organism>
<dbReference type="GO" id="GO:0016402">
    <property type="term" value="F:pristanoyl-CoA oxidase activity"/>
    <property type="evidence" value="ECO:0007669"/>
    <property type="project" value="TreeGrafter"/>
</dbReference>
<gene>
    <name evidence="17" type="ORF">DIATSA_LOCUS2171</name>
</gene>
<dbReference type="Pfam" id="PF01756">
    <property type="entry name" value="ACOX"/>
    <property type="match status" value="1"/>
</dbReference>
<evidence type="ECO:0000259" key="15">
    <source>
        <dbReference type="Pfam" id="PF02770"/>
    </source>
</evidence>
<dbReference type="InterPro" id="IPR012258">
    <property type="entry name" value="Acyl-CoA_oxidase"/>
</dbReference>
<evidence type="ECO:0000256" key="7">
    <source>
        <dbReference type="ARBA" id="ARBA00022832"/>
    </source>
</evidence>
<dbReference type="SUPFAM" id="SSF47203">
    <property type="entry name" value="Acyl-CoA dehydrogenase C-terminal domain-like"/>
    <property type="match status" value="2"/>
</dbReference>
<comment type="cofactor">
    <cofactor evidence="1">
        <name>FAD</name>
        <dbReference type="ChEBI" id="CHEBI:57692"/>
    </cofactor>
</comment>
<comment type="subcellular location">
    <subcellularLocation>
        <location evidence="2">Peroxisome</location>
    </subcellularLocation>
</comment>
<evidence type="ECO:0000256" key="1">
    <source>
        <dbReference type="ARBA" id="ARBA00001974"/>
    </source>
</evidence>
<evidence type="ECO:0000256" key="3">
    <source>
        <dbReference type="ARBA" id="ARBA00005189"/>
    </source>
</evidence>
<accession>A0A9N9QVD1</accession>
<feature type="active site" description="Proton acceptor" evidence="12">
    <location>
        <position position="455"/>
    </location>
</feature>
<dbReference type="GO" id="GO:0005777">
    <property type="term" value="C:peroxisome"/>
    <property type="evidence" value="ECO:0007669"/>
    <property type="project" value="UniProtKB-SubCell"/>
</dbReference>
<evidence type="ECO:0000256" key="6">
    <source>
        <dbReference type="ARBA" id="ARBA00022827"/>
    </source>
</evidence>
<evidence type="ECO:0000256" key="10">
    <source>
        <dbReference type="ARBA" id="ARBA00023140"/>
    </source>
</evidence>
<name>A0A9N9QVD1_9NEOP</name>
<evidence type="ECO:0000256" key="8">
    <source>
        <dbReference type="ARBA" id="ARBA00023002"/>
    </source>
</evidence>
<dbReference type="Gene3D" id="2.40.110.10">
    <property type="entry name" value="Butyryl-CoA Dehydrogenase, subunit A, domain 2"/>
    <property type="match status" value="1"/>
</dbReference>
<dbReference type="PIRSF" id="PIRSF000168">
    <property type="entry name" value="Acyl-CoA_oxidase"/>
    <property type="match status" value="1"/>
</dbReference>
<dbReference type="GO" id="GO:0055088">
    <property type="term" value="P:lipid homeostasis"/>
    <property type="evidence" value="ECO:0007669"/>
    <property type="project" value="TreeGrafter"/>
</dbReference>
<dbReference type="SUPFAM" id="SSF56645">
    <property type="entry name" value="Acyl-CoA dehydrogenase NM domain-like"/>
    <property type="match status" value="1"/>
</dbReference>
<dbReference type="PANTHER" id="PTHR10909:SF390">
    <property type="entry name" value="PEROXISOMAL ACYL-COENZYME A OXIDASE 3"/>
    <property type="match status" value="1"/>
</dbReference>
<evidence type="ECO:0000313" key="17">
    <source>
        <dbReference type="EMBL" id="CAG9784052.1"/>
    </source>
</evidence>
<evidence type="ECO:0000256" key="12">
    <source>
        <dbReference type="PIRSR" id="PIRSR000168-1"/>
    </source>
</evidence>
<comment type="similarity">
    <text evidence="4 11">Belongs to the acyl-CoA oxidase family.</text>
</comment>
<evidence type="ECO:0000256" key="2">
    <source>
        <dbReference type="ARBA" id="ARBA00004275"/>
    </source>
</evidence>
<keyword evidence="18" id="KW-1185">Reference proteome</keyword>
<evidence type="ECO:0000256" key="11">
    <source>
        <dbReference type="PIRNR" id="PIRNR000168"/>
    </source>
</evidence>
<feature type="binding site" evidence="13">
    <location>
        <position position="203"/>
    </location>
    <ligand>
        <name>FAD</name>
        <dbReference type="ChEBI" id="CHEBI:57692"/>
    </ligand>
</feature>
<evidence type="ECO:0000256" key="4">
    <source>
        <dbReference type="ARBA" id="ARBA00006288"/>
    </source>
</evidence>
<reference evidence="17" key="2">
    <citation type="submission" date="2022-10" db="EMBL/GenBank/DDBJ databases">
        <authorList>
            <consortium name="ENA_rothamsted_submissions"/>
            <consortium name="culmorum"/>
            <person name="King R."/>
        </authorList>
    </citation>
    <scope>NUCLEOTIDE SEQUENCE</scope>
</reference>
<keyword evidence="9" id="KW-0443">Lipid metabolism</keyword>
<evidence type="ECO:0000256" key="5">
    <source>
        <dbReference type="ARBA" id="ARBA00022630"/>
    </source>
</evidence>
<dbReference type="GO" id="GO:0071949">
    <property type="term" value="F:FAD binding"/>
    <property type="evidence" value="ECO:0007669"/>
    <property type="project" value="InterPro"/>
</dbReference>
<dbReference type="EMBL" id="OU893342">
    <property type="protein sequence ID" value="CAG9784052.1"/>
    <property type="molecule type" value="Genomic_DNA"/>
</dbReference>
<keyword evidence="6 11" id="KW-0274">FAD</keyword>
<evidence type="ECO:0000313" key="18">
    <source>
        <dbReference type="Proteomes" id="UP001153714"/>
    </source>
</evidence>
<dbReference type="FunFam" id="1.20.140.10:FF:000007">
    <property type="entry name" value="Acyl-coenzyme A oxidase"/>
    <property type="match status" value="1"/>
</dbReference>
<dbReference type="InterPro" id="IPR055060">
    <property type="entry name" value="ACOX_C_alpha1"/>
</dbReference>
<keyword evidence="10" id="KW-0576">Peroxisome</keyword>
<evidence type="ECO:0000256" key="13">
    <source>
        <dbReference type="PIRSR" id="PIRSR000168-2"/>
    </source>
</evidence>
<dbReference type="FunFam" id="1.20.140.10:FF:000010">
    <property type="entry name" value="Acyl-coenzyme A oxidase"/>
    <property type="match status" value="1"/>
</dbReference>
<feature type="domain" description="Acyl-CoA oxidase C-alpha1" evidence="16">
    <location>
        <begin position="308"/>
        <end position="470"/>
    </location>
</feature>
<dbReference type="PANTHER" id="PTHR10909">
    <property type="entry name" value="ELECTRON TRANSPORT OXIDOREDUCTASE"/>
    <property type="match status" value="1"/>
</dbReference>
<dbReference type="InterPro" id="IPR006091">
    <property type="entry name" value="Acyl-CoA_Oxase/DH_mid-dom"/>
</dbReference>
<protein>
    <recommendedName>
        <fullName evidence="11">Acyl-coenzyme A oxidase</fullName>
    </recommendedName>
</protein>
<keyword evidence="5 11" id="KW-0285">Flavoprotein</keyword>